<evidence type="ECO:0008006" key="5">
    <source>
        <dbReference type="Google" id="ProtNLM"/>
    </source>
</evidence>
<evidence type="ECO:0000256" key="1">
    <source>
        <dbReference type="SAM" id="MobiDB-lite"/>
    </source>
</evidence>
<protein>
    <recommendedName>
        <fullName evidence="5">Lipoprotein</fullName>
    </recommendedName>
</protein>
<organism evidence="3 4">
    <name type="scientific">Aquamicrobium defluvii</name>
    <dbReference type="NCBI Taxonomy" id="69279"/>
    <lineage>
        <taxon>Bacteria</taxon>
        <taxon>Pseudomonadati</taxon>
        <taxon>Pseudomonadota</taxon>
        <taxon>Alphaproteobacteria</taxon>
        <taxon>Hyphomicrobiales</taxon>
        <taxon>Phyllobacteriaceae</taxon>
        <taxon>Aquamicrobium</taxon>
    </lineage>
</organism>
<feature type="region of interest" description="Disordered" evidence="1">
    <location>
        <begin position="42"/>
        <end position="107"/>
    </location>
</feature>
<dbReference type="PROSITE" id="PS51257">
    <property type="entry name" value="PROKAR_LIPOPROTEIN"/>
    <property type="match status" value="1"/>
</dbReference>
<accession>A0A4R6YIU5</accession>
<proteinExistence type="predicted"/>
<keyword evidence="2" id="KW-0732">Signal</keyword>
<feature type="chain" id="PRO_5020797383" description="Lipoprotein" evidence="2">
    <location>
        <begin position="24"/>
        <end position="115"/>
    </location>
</feature>
<dbReference type="Proteomes" id="UP000294958">
    <property type="component" value="Unassembled WGS sequence"/>
</dbReference>
<evidence type="ECO:0000313" key="4">
    <source>
        <dbReference type="Proteomes" id="UP000294958"/>
    </source>
</evidence>
<evidence type="ECO:0000313" key="3">
    <source>
        <dbReference type="EMBL" id="TDR36712.1"/>
    </source>
</evidence>
<dbReference type="AlphaFoldDB" id="A0A4R6YIU5"/>
<name>A0A4R6YIU5_9HYPH</name>
<feature type="compositionally biased region" description="Polar residues" evidence="1">
    <location>
        <begin position="56"/>
        <end position="67"/>
    </location>
</feature>
<comment type="caution">
    <text evidence="3">The sequence shown here is derived from an EMBL/GenBank/DDBJ whole genome shotgun (WGS) entry which is preliminary data.</text>
</comment>
<evidence type="ECO:0000256" key="2">
    <source>
        <dbReference type="SAM" id="SignalP"/>
    </source>
</evidence>
<feature type="compositionally biased region" description="Low complexity" evidence="1">
    <location>
        <begin position="70"/>
        <end position="97"/>
    </location>
</feature>
<dbReference type="EMBL" id="SNZF01000004">
    <property type="protein sequence ID" value="TDR36712.1"/>
    <property type="molecule type" value="Genomic_DNA"/>
</dbReference>
<feature type="signal peptide" evidence="2">
    <location>
        <begin position="1"/>
        <end position="23"/>
    </location>
</feature>
<reference evidence="3 4" key="1">
    <citation type="submission" date="2019-03" db="EMBL/GenBank/DDBJ databases">
        <title>Genomic Encyclopedia of Type Strains, Phase IV (KMG-IV): sequencing the most valuable type-strain genomes for metagenomic binning, comparative biology and taxonomic classification.</title>
        <authorList>
            <person name="Goeker M."/>
        </authorList>
    </citation>
    <scope>NUCLEOTIDE SEQUENCE [LARGE SCALE GENOMIC DNA]</scope>
    <source>
        <strain evidence="3 4">DSM 11603</strain>
    </source>
</reference>
<keyword evidence="4" id="KW-1185">Reference proteome</keyword>
<sequence>MLKPAHLGPLFLCCLLLSGAGCARTDDGTVVIPRQVDARRIWDKGPSGTRTPPVESGSNVFPVSSPQYVRAARPARASGRGTPASPAATTPAEPAAPISCGPATDAGGRVRMVCN</sequence>
<gene>
    <name evidence="3" type="ORF">DES43_10422</name>
</gene>